<proteinExistence type="predicted"/>
<dbReference type="EMBL" id="AP015035">
    <property type="protein sequence ID" value="BAT79804.1"/>
    <property type="molecule type" value="Genomic_DNA"/>
</dbReference>
<sequence length="76" mass="8852">MVKKRDSTTYRRTKLYIYKLVQKFFMAVNQRPCVAVEGVLLAPSSHHLKEELVHCCKTITHLLTTMNFVICVVKQI</sequence>
<feature type="non-terminal residue" evidence="1">
    <location>
        <position position="76"/>
    </location>
</feature>
<evidence type="ECO:0000313" key="2">
    <source>
        <dbReference type="Proteomes" id="UP000291084"/>
    </source>
</evidence>
<dbReference type="AlphaFoldDB" id="A0A0S3RGW2"/>
<organism evidence="1 2">
    <name type="scientific">Vigna angularis var. angularis</name>
    <dbReference type="NCBI Taxonomy" id="157739"/>
    <lineage>
        <taxon>Eukaryota</taxon>
        <taxon>Viridiplantae</taxon>
        <taxon>Streptophyta</taxon>
        <taxon>Embryophyta</taxon>
        <taxon>Tracheophyta</taxon>
        <taxon>Spermatophyta</taxon>
        <taxon>Magnoliopsida</taxon>
        <taxon>eudicotyledons</taxon>
        <taxon>Gunneridae</taxon>
        <taxon>Pentapetalae</taxon>
        <taxon>rosids</taxon>
        <taxon>fabids</taxon>
        <taxon>Fabales</taxon>
        <taxon>Fabaceae</taxon>
        <taxon>Papilionoideae</taxon>
        <taxon>50 kb inversion clade</taxon>
        <taxon>NPAAA clade</taxon>
        <taxon>indigoferoid/millettioid clade</taxon>
        <taxon>Phaseoleae</taxon>
        <taxon>Vigna</taxon>
    </lineage>
</organism>
<protein>
    <submittedName>
        <fullName evidence="1">Uncharacterized protein</fullName>
    </submittedName>
</protein>
<keyword evidence="2" id="KW-1185">Reference proteome</keyword>
<name>A0A0S3RGW2_PHAAN</name>
<gene>
    <name evidence="1" type="primary">Vigan.02G273900</name>
    <name evidence="1" type="ORF">VIGAN_02273900</name>
</gene>
<accession>A0A0S3RGW2</accession>
<evidence type="ECO:0000313" key="1">
    <source>
        <dbReference type="EMBL" id="BAT79804.1"/>
    </source>
</evidence>
<reference evidence="1 2" key="1">
    <citation type="journal article" date="2015" name="Sci. Rep.">
        <title>The power of single molecule real-time sequencing technology in the de novo assembly of a eukaryotic genome.</title>
        <authorList>
            <person name="Sakai H."/>
            <person name="Naito K."/>
            <person name="Ogiso-Tanaka E."/>
            <person name="Takahashi Y."/>
            <person name="Iseki K."/>
            <person name="Muto C."/>
            <person name="Satou K."/>
            <person name="Teruya K."/>
            <person name="Shiroma A."/>
            <person name="Shimoji M."/>
            <person name="Hirano T."/>
            <person name="Itoh T."/>
            <person name="Kaga A."/>
            <person name="Tomooka N."/>
        </authorList>
    </citation>
    <scope>NUCLEOTIDE SEQUENCE [LARGE SCALE GENOMIC DNA]</scope>
    <source>
        <strain evidence="2">cv. Shumari</strain>
    </source>
</reference>
<dbReference type="Proteomes" id="UP000291084">
    <property type="component" value="Chromosome 2"/>
</dbReference>